<organism evidence="1">
    <name type="scientific">Escherichia coli</name>
    <dbReference type="NCBI Taxonomy" id="562"/>
    <lineage>
        <taxon>Bacteria</taxon>
        <taxon>Pseudomonadati</taxon>
        <taxon>Pseudomonadota</taxon>
        <taxon>Gammaproteobacteria</taxon>
        <taxon>Enterobacterales</taxon>
        <taxon>Enterobacteriaceae</taxon>
        <taxon>Escherichia</taxon>
    </lineage>
</organism>
<proteinExistence type="predicted"/>
<accession>A0A160HRI3</accession>
<protein>
    <submittedName>
        <fullName evidence="1">Uncharacterized protein</fullName>
    </submittedName>
</protein>
<name>A0A160HRI3_ECOLX</name>
<geneLocation type="plasmid" evidence="1">
    <name>U2501</name>
</geneLocation>
<dbReference type="EMBL" id="KU980950">
    <property type="protein sequence ID" value="ANC48376.1"/>
    <property type="molecule type" value="Genomic_DNA"/>
</dbReference>
<evidence type="ECO:0000313" key="1">
    <source>
        <dbReference type="EMBL" id="ANC48376.1"/>
    </source>
</evidence>
<keyword evidence="1" id="KW-0614">Plasmid</keyword>
<sequence length="46" mass="5083">MINQMNEKGPSVGQRPFLLRLLFSVTAVLNSTLGTVPRIYGYIPSC</sequence>
<reference evidence="1" key="1">
    <citation type="submission" date="2016-03" db="EMBL/GenBank/DDBJ databases">
        <title>E. coli WE-0250 MDR strain plasmid U2501.</title>
        <authorList>
            <person name="Kang H.-Y."/>
            <person name="Kim S."/>
            <person name="Kim J."/>
        </authorList>
    </citation>
    <scope>NUCLEOTIDE SEQUENCE</scope>
    <source>
        <strain evidence="1">WE-0250</strain>
        <plasmid evidence="1">U2501</plasmid>
    </source>
</reference>
<dbReference type="AlphaFoldDB" id="A0A160HRI3"/>